<comment type="function">
    <text evidence="1">DNA-dependent ATPase that plays important roles in cellular responses to stalled DNA replication processes.</text>
</comment>
<keyword evidence="5" id="KW-0067">ATP-binding</keyword>
<dbReference type="PANTHER" id="PTHR13779">
    <property type="entry name" value="WERNER HELICASE-INTERACTING PROTEIN 1 FAMILY MEMBER"/>
    <property type="match status" value="1"/>
</dbReference>
<evidence type="ECO:0000256" key="4">
    <source>
        <dbReference type="ARBA" id="ARBA00022741"/>
    </source>
</evidence>
<reference evidence="7 8" key="1">
    <citation type="submission" date="2024-03" db="EMBL/GenBank/DDBJ databases">
        <title>Ignisphaera cupida sp. nov., a hyperthermophilic hydrolytic archaeon from a hot spring of Kamchatka, and proposal of Ignisphaeraceae fam. nov.</title>
        <authorList>
            <person name="Podosokorskaya O.A."/>
            <person name="Elcheninov A.G."/>
            <person name="Maltseva A.I."/>
            <person name="Zayulina K.S."/>
            <person name="Novikov A."/>
            <person name="Merkel A.Y."/>
        </authorList>
    </citation>
    <scope>NUCLEOTIDE SEQUENCE [LARGE SCALE GENOMIC DNA]</scope>
    <source>
        <strain evidence="7 8">38H-sp</strain>
    </source>
</reference>
<dbReference type="Pfam" id="PF16193">
    <property type="entry name" value="AAA_assoc_2"/>
    <property type="match status" value="1"/>
</dbReference>
<dbReference type="InterPro" id="IPR029063">
    <property type="entry name" value="SAM-dependent_MTases_sf"/>
</dbReference>
<dbReference type="InterPro" id="IPR051314">
    <property type="entry name" value="AAA_ATPase_RarA/MGS1/WRNIP1"/>
</dbReference>
<dbReference type="CDD" id="cd18139">
    <property type="entry name" value="HLD_clamp_RarA"/>
    <property type="match status" value="1"/>
</dbReference>
<organism evidence="7 8">
    <name type="scientific">Rarispira pelagica</name>
    <dbReference type="NCBI Taxonomy" id="3141764"/>
    <lineage>
        <taxon>Bacteria</taxon>
        <taxon>Pseudomonadati</taxon>
        <taxon>Spirochaetota</taxon>
        <taxon>Spirochaetia</taxon>
        <taxon>Winmispirales</taxon>
        <taxon>Winmispiraceae</taxon>
        <taxon>Rarispira</taxon>
    </lineage>
</organism>
<dbReference type="InterPro" id="IPR003593">
    <property type="entry name" value="AAA+_ATPase"/>
</dbReference>
<dbReference type="InterPro" id="IPR021886">
    <property type="entry name" value="MgsA_C"/>
</dbReference>
<dbReference type="InterPro" id="IPR032423">
    <property type="entry name" value="AAA_assoc_2"/>
</dbReference>
<name>A0ABU9UE83_9SPIR</name>
<dbReference type="EMBL" id="JBCHKQ010000005">
    <property type="protein sequence ID" value="MEM5948751.1"/>
    <property type="molecule type" value="Genomic_DNA"/>
</dbReference>
<dbReference type="Gene3D" id="3.40.50.300">
    <property type="entry name" value="P-loop containing nucleotide triphosphate hydrolases"/>
    <property type="match status" value="1"/>
</dbReference>
<evidence type="ECO:0000256" key="2">
    <source>
        <dbReference type="ARBA" id="ARBA00008959"/>
    </source>
</evidence>
<dbReference type="Gene3D" id="1.20.272.10">
    <property type="match status" value="1"/>
</dbReference>
<evidence type="ECO:0000256" key="1">
    <source>
        <dbReference type="ARBA" id="ARBA00002393"/>
    </source>
</evidence>
<dbReference type="Gene3D" id="3.40.50.150">
    <property type="entry name" value="Vaccinia Virus protein VP39"/>
    <property type="match status" value="1"/>
</dbReference>
<dbReference type="Gene3D" id="1.10.8.60">
    <property type="match status" value="1"/>
</dbReference>
<dbReference type="PANTHER" id="PTHR13779:SF7">
    <property type="entry name" value="ATPASE WRNIP1"/>
    <property type="match status" value="1"/>
</dbReference>
<dbReference type="CDD" id="cd00009">
    <property type="entry name" value="AAA"/>
    <property type="match status" value="1"/>
</dbReference>
<dbReference type="InterPro" id="IPR003959">
    <property type="entry name" value="ATPase_AAA_core"/>
</dbReference>
<evidence type="ECO:0000256" key="3">
    <source>
        <dbReference type="ARBA" id="ARBA00020776"/>
    </source>
</evidence>
<dbReference type="InterPro" id="IPR027417">
    <property type="entry name" value="P-loop_NTPase"/>
</dbReference>
<dbReference type="Gene3D" id="1.10.3710.10">
    <property type="entry name" value="DNA polymerase III clamp loader subunits, C-terminal domain"/>
    <property type="match status" value="1"/>
</dbReference>
<dbReference type="RefSeq" id="WP_420070202.1">
    <property type="nucleotide sequence ID" value="NZ_JBCHKQ010000005.1"/>
</dbReference>
<dbReference type="SMART" id="SM00382">
    <property type="entry name" value="AAA"/>
    <property type="match status" value="1"/>
</dbReference>
<evidence type="ECO:0000313" key="7">
    <source>
        <dbReference type="EMBL" id="MEM5948751.1"/>
    </source>
</evidence>
<gene>
    <name evidence="7" type="ORF">WKV44_09370</name>
</gene>
<keyword evidence="8" id="KW-1185">Reference proteome</keyword>
<dbReference type="SUPFAM" id="SSF48019">
    <property type="entry name" value="post-AAA+ oligomerization domain-like"/>
    <property type="match status" value="1"/>
</dbReference>
<dbReference type="NCBIfam" id="NF009883">
    <property type="entry name" value="PRK13341.1-4"/>
    <property type="match status" value="1"/>
</dbReference>
<comment type="caution">
    <text evidence="7">The sequence shown here is derived from an EMBL/GenBank/DDBJ whole genome shotgun (WGS) entry which is preliminary data.</text>
</comment>
<sequence>MDNNLFSAASREKAEPLAARMRPRTIDEFVGQEHILGPGRLLRRAIQADRLSSLIFYGPPGCGKTTLARVIANTTKSAFLSLNAVLSGVKEVREAIAKAQEELAYRGRRTILFVDEVHRWNKAQQDALLPWVENGTVILIGATTENPYFEVNSALISRSRIFQLLPLTEEHLRQIALNALADPVRGYGKYNIKIDQDALTHLINIANGDARTLLSALELAVETTPDNFPPEGNEPIYISKEVAEESIQRKAVLYDKEGDFHYDIISAFIKSLRGSDPDAAFYWLARMIDAGEDPRFIFRRMLILASEDVGLADPQAIQVVNSCAQAFDRVGMPEGQYHLAQAVLYLATCPKSNSVMGYFDALRAVREEKSHEVPTHLKDSSRDSKGFGHGQGYIYPHAYRDHWVAQNYLPAGLKNRIFYRPAKTGYEARLAEEVEKRRTILMDIETEDTEEILSFTPNSITGWQNRTEEAAERNTEKLLAKITEHAKITRHNRVLVLETPPGLILWQAVRQAAEGQVTAGLLNSKEEEKIKAIAEQFDSLLAPITFIYQPEKLEDNNIYDKIGYTQFERILVRNLLGTKSNKETIIKQLATLTENNGKIVITETIYREGQRLNEIINFRGNEILREELKQAEEEFYSSNNDPRLNWQPETLQEMLIQAGYAIKKAERIRYGVKRIIKKQEIEKWLGDTNSPYSSFMRQKLGVEKTETIREQAITSLAEREIQWKREICIISAEMKKQKQQF</sequence>
<keyword evidence="4" id="KW-0547">Nucleotide-binding</keyword>
<dbReference type="Pfam" id="PF00004">
    <property type="entry name" value="AAA"/>
    <property type="match status" value="1"/>
</dbReference>
<evidence type="ECO:0000259" key="6">
    <source>
        <dbReference type="SMART" id="SM00382"/>
    </source>
</evidence>
<dbReference type="SUPFAM" id="SSF52540">
    <property type="entry name" value="P-loop containing nucleoside triphosphate hydrolases"/>
    <property type="match status" value="1"/>
</dbReference>
<comment type="similarity">
    <text evidence="2">Belongs to the AAA ATPase family. RarA/MGS1/WRNIP1 subfamily.</text>
</comment>
<protein>
    <recommendedName>
        <fullName evidence="3">Replication-associated recombination protein A</fullName>
    </recommendedName>
</protein>
<accession>A0ABU9UE83</accession>
<feature type="domain" description="AAA+ ATPase" evidence="6">
    <location>
        <begin position="50"/>
        <end position="167"/>
    </location>
</feature>
<evidence type="ECO:0000256" key="5">
    <source>
        <dbReference type="ARBA" id="ARBA00022840"/>
    </source>
</evidence>
<proteinExistence type="inferred from homology"/>
<evidence type="ECO:0000313" key="8">
    <source>
        <dbReference type="Proteomes" id="UP001466331"/>
    </source>
</evidence>
<dbReference type="Proteomes" id="UP001466331">
    <property type="component" value="Unassembled WGS sequence"/>
</dbReference>
<dbReference type="InterPro" id="IPR008921">
    <property type="entry name" value="DNA_pol3_clamp-load_cplx_C"/>
</dbReference>
<dbReference type="Pfam" id="PF12002">
    <property type="entry name" value="MgsA_C"/>
    <property type="match status" value="1"/>
</dbReference>
<dbReference type="NCBIfam" id="NF009881">
    <property type="entry name" value="PRK13341.1-2"/>
    <property type="match status" value="1"/>
</dbReference>